<proteinExistence type="predicted"/>
<accession>A0A8X6S2H4</accession>
<organism evidence="2 3">
    <name type="scientific">Trichonephila clavipes</name>
    <name type="common">Golden silk orbweaver</name>
    <name type="synonym">Nephila clavipes</name>
    <dbReference type="NCBI Taxonomy" id="2585209"/>
    <lineage>
        <taxon>Eukaryota</taxon>
        <taxon>Metazoa</taxon>
        <taxon>Ecdysozoa</taxon>
        <taxon>Arthropoda</taxon>
        <taxon>Chelicerata</taxon>
        <taxon>Arachnida</taxon>
        <taxon>Araneae</taxon>
        <taxon>Araneomorphae</taxon>
        <taxon>Entelegynae</taxon>
        <taxon>Araneoidea</taxon>
        <taxon>Nephilidae</taxon>
        <taxon>Trichonephila</taxon>
    </lineage>
</organism>
<protein>
    <submittedName>
        <fullName evidence="2">Uncharacterized protein</fullName>
    </submittedName>
</protein>
<keyword evidence="1" id="KW-1133">Transmembrane helix</keyword>
<keyword evidence="1" id="KW-0472">Membrane</keyword>
<reference evidence="2" key="1">
    <citation type="submission" date="2020-08" db="EMBL/GenBank/DDBJ databases">
        <title>Multicomponent nature underlies the extraordinary mechanical properties of spider dragline silk.</title>
        <authorList>
            <person name="Kono N."/>
            <person name="Nakamura H."/>
            <person name="Mori M."/>
            <person name="Yoshida Y."/>
            <person name="Ohtoshi R."/>
            <person name="Malay A.D."/>
            <person name="Moran D.A.P."/>
            <person name="Tomita M."/>
            <person name="Numata K."/>
            <person name="Arakawa K."/>
        </authorList>
    </citation>
    <scope>NUCLEOTIDE SEQUENCE</scope>
</reference>
<keyword evidence="1" id="KW-0812">Transmembrane</keyword>
<evidence type="ECO:0000313" key="2">
    <source>
        <dbReference type="EMBL" id="GFY04561.1"/>
    </source>
</evidence>
<gene>
    <name evidence="2" type="ORF">TNCV_4416461</name>
</gene>
<comment type="caution">
    <text evidence="2">The sequence shown here is derived from an EMBL/GenBank/DDBJ whole genome shotgun (WGS) entry which is preliminary data.</text>
</comment>
<dbReference type="AlphaFoldDB" id="A0A8X6S2H4"/>
<feature type="transmembrane region" description="Helical" evidence="1">
    <location>
        <begin position="93"/>
        <end position="115"/>
    </location>
</feature>
<dbReference type="Proteomes" id="UP000887159">
    <property type="component" value="Unassembled WGS sequence"/>
</dbReference>
<name>A0A8X6S2H4_TRICX</name>
<dbReference type="EMBL" id="BMAU01021244">
    <property type="protein sequence ID" value="GFY04561.1"/>
    <property type="molecule type" value="Genomic_DNA"/>
</dbReference>
<evidence type="ECO:0000256" key="1">
    <source>
        <dbReference type="SAM" id="Phobius"/>
    </source>
</evidence>
<keyword evidence="3" id="KW-1185">Reference proteome</keyword>
<sequence>MIRQRFRFKLGTHDNIYRDGKVRGETRPLDFKIIDPAWMKKGVVRKLRKSEIEFQKRCFKRRAKPKVIIRGDNSSPRLYWDGGKRSSRHNHNVSLLSLIFFVVHIVCAYLITVTFS</sequence>
<evidence type="ECO:0000313" key="3">
    <source>
        <dbReference type="Proteomes" id="UP000887159"/>
    </source>
</evidence>